<dbReference type="PANTHER" id="PTHR34135:SF2">
    <property type="entry name" value="LYSOZYME"/>
    <property type="match status" value="1"/>
</dbReference>
<sequence length="323" mass="36426">MIFGMDVSRWNGGDVDFHRARREGIEFAILRSWDRDANEVDRTFHRNLRVARDAGMIVAAYHFIVPWEDGWTNADHVLRHVPAELPVILDVEKDKSGRGTSIGLARDVAHRLRASGRRLPLAYVPRWYWKEIGLPDLRGLGDHGLWASQYATRTYGTPAEIYPHLNPKDGGGWDPYGGCPVRILQFTDDSTIAGQAPRDANAFLGTREELAQLLGEDDMYDAEYAEKMALIESQFTTPWPSFVQDGGDHEWGTYLFATDHDSFRNWEKAAGVLGKLQATRVEQASGAEFDREAYLARVKESSKQKAAAEVYEVNVEIGREETA</sequence>
<reference evidence="2 3" key="1">
    <citation type="submission" date="2023-10" db="EMBL/GenBank/DDBJ databases">
        <title>Saccharopolyspora sp. nov., isolated from mangrove soil.</title>
        <authorList>
            <person name="Lu Y."/>
            <person name="Liu W."/>
        </authorList>
    </citation>
    <scope>NUCLEOTIDE SEQUENCE [LARGE SCALE GENOMIC DNA]</scope>
    <source>
        <strain evidence="2 3">S2-29</strain>
    </source>
</reference>
<name>A0ABU6A7G4_9PSEU</name>
<keyword evidence="2" id="KW-0378">Hydrolase</keyword>
<keyword evidence="3" id="KW-1185">Reference proteome</keyword>
<comment type="similarity">
    <text evidence="1">Belongs to the glycosyl hydrolase 25 family.</text>
</comment>
<proteinExistence type="inferred from homology"/>
<organism evidence="2 3">
    <name type="scientific">Saccharopolyspora mangrovi</name>
    <dbReference type="NCBI Taxonomy" id="3082379"/>
    <lineage>
        <taxon>Bacteria</taxon>
        <taxon>Bacillati</taxon>
        <taxon>Actinomycetota</taxon>
        <taxon>Actinomycetes</taxon>
        <taxon>Pseudonocardiales</taxon>
        <taxon>Pseudonocardiaceae</taxon>
        <taxon>Saccharopolyspora</taxon>
    </lineage>
</organism>
<accession>A0ABU6A7G4</accession>
<dbReference type="SUPFAM" id="SSF51445">
    <property type="entry name" value="(Trans)glycosidases"/>
    <property type="match status" value="1"/>
</dbReference>
<dbReference type="RefSeq" id="WP_324264977.1">
    <property type="nucleotide sequence ID" value="NZ_JAWLNX010000004.1"/>
</dbReference>
<evidence type="ECO:0000313" key="2">
    <source>
        <dbReference type="EMBL" id="MEB3367426.1"/>
    </source>
</evidence>
<dbReference type="Pfam" id="PF01183">
    <property type="entry name" value="Glyco_hydro_25"/>
    <property type="match status" value="1"/>
</dbReference>
<evidence type="ECO:0000256" key="1">
    <source>
        <dbReference type="ARBA" id="ARBA00010646"/>
    </source>
</evidence>
<dbReference type="InterPro" id="IPR002053">
    <property type="entry name" value="Glyco_hydro_25"/>
</dbReference>
<dbReference type="Proteomes" id="UP001327093">
    <property type="component" value="Unassembled WGS sequence"/>
</dbReference>
<dbReference type="Gene3D" id="3.20.20.80">
    <property type="entry name" value="Glycosidases"/>
    <property type="match status" value="1"/>
</dbReference>
<dbReference type="InterPro" id="IPR017853">
    <property type="entry name" value="GH"/>
</dbReference>
<comment type="caution">
    <text evidence="2">The sequence shown here is derived from an EMBL/GenBank/DDBJ whole genome shotgun (WGS) entry which is preliminary data.</text>
</comment>
<dbReference type="GO" id="GO:0016787">
    <property type="term" value="F:hydrolase activity"/>
    <property type="evidence" value="ECO:0007669"/>
    <property type="project" value="UniProtKB-KW"/>
</dbReference>
<dbReference type="EMBL" id="JAWLNX010000004">
    <property type="protein sequence ID" value="MEB3367426.1"/>
    <property type="molecule type" value="Genomic_DNA"/>
</dbReference>
<gene>
    <name evidence="2" type="ORF">R4I43_08400</name>
</gene>
<dbReference type="CDD" id="cd00599">
    <property type="entry name" value="GH25_muramidase"/>
    <property type="match status" value="1"/>
</dbReference>
<evidence type="ECO:0000313" key="3">
    <source>
        <dbReference type="Proteomes" id="UP001327093"/>
    </source>
</evidence>
<dbReference type="PANTHER" id="PTHR34135">
    <property type="entry name" value="LYSOZYME"/>
    <property type="match status" value="1"/>
</dbReference>
<dbReference type="PROSITE" id="PS51904">
    <property type="entry name" value="GLYCOSYL_HYDROL_F25_2"/>
    <property type="match status" value="1"/>
</dbReference>
<protein>
    <submittedName>
        <fullName evidence="2">Glycoside hydrolase family 25 protein</fullName>
    </submittedName>
</protein>